<dbReference type="PROSITE" id="PS50977">
    <property type="entry name" value="HTH_TETR_2"/>
    <property type="match status" value="1"/>
</dbReference>
<accession>A0A069ASV5</accession>
<dbReference type="InterPro" id="IPR039532">
    <property type="entry name" value="TetR_C_Firmicutes"/>
</dbReference>
<dbReference type="EMBL" id="LK932529">
    <property type="protein sequence ID" value="CDS89251.1"/>
    <property type="molecule type" value="Genomic_DNA"/>
</dbReference>
<evidence type="ECO:0000313" key="5">
    <source>
        <dbReference type="EMBL" id="CDS89251.1"/>
    </source>
</evidence>
<evidence type="ECO:0000256" key="2">
    <source>
        <dbReference type="PROSITE-ProRule" id="PRU00335"/>
    </source>
</evidence>
<dbReference type="GO" id="GO:0003677">
    <property type="term" value="F:DNA binding"/>
    <property type="evidence" value="ECO:0007669"/>
    <property type="project" value="UniProtKB-UniRule"/>
</dbReference>
<proteinExistence type="predicted"/>
<dbReference type="AlphaFoldDB" id="A0A069ASV5"/>
<dbReference type="InterPro" id="IPR009057">
    <property type="entry name" value="Homeodomain-like_sf"/>
</dbReference>
<feature type="DNA-binding region" description="H-T-H motif" evidence="2">
    <location>
        <begin position="32"/>
        <end position="51"/>
    </location>
</feature>
<reference evidence="6" key="1">
    <citation type="submission" date="2014-07" db="EMBL/GenBank/DDBJ databases">
        <authorList>
            <person name="Monot Marc"/>
        </authorList>
    </citation>
    <scope>NUCLEOTIDE SEQUENCE</scope>
    <source>
        <strain evidence="6">7032989</strain>
        <strain evidence="4">7032994</strain>
    </source>
</reference>
<evidence type="ECO:0000313" key="4">
    <source>
        <dbReference type="EMBL" id="CDS85512.1"/>
    </source>
</evidence>
<dbReference type="Gene3D" id="1.10.357.10">
    <property type="entry name" value="Tetracycline Repressor, domain 2"/>
    <property type="match status" value="1"/>
</dbReference>
<evidence type="ECO:0000313" key="6">
    <source>
        <dbReference type="EMBL" id="CDT55490.1"/>
    </source>
</evidence>
<dbReference type="PANTHER" id="PTHR43479:SF11">
    <property type="entry name" value="ACREF_ENVCD OPERON REPRESSOR-RELATED"/>
    <property type="match status" value="1"/>
</dbReference>
<sequence>MDKRKLANQKVKNSLLVALLELAQYTKWSNITVTALISKSGVARSSFYRNFSSIEDIVDYGIMQMNEKYNRENPSLDENFRDKNLMYFKFRFYKEHSDLLLTFHHAQTSQTLLAVINDFVVDAYGDMPSSSISKYELYYYSGAFYNMVIHWLEDGAKESPEDMAEEFIRIANARV</sequence>
<evidence type="ECO:0000256" key="1">
    <source>
        <dbReference type="ARBA" id="ARBA00023125"/>
    </source>
</evidence>
<protein>
    <recommendedName>
        <fullName evidence="3">HTH tetR-type domain-containing protein</fullName>
    </recommendedName>
</protein>
<dbReference type="InterPro" id="IPR001647">
    <property type="entry name" value="HTH_TetR"/>
</dbReference>
<evidence type="ECO:0000259" key="3">
    <source>
        <dbReference type="PROSITE" id="PS50977"/>
    </source>
</evidence>
<dbReference type="Pfam" id="PF14278">
    <property type="entry name" value="TetR_C_8"/>
    <property type="match status" value="1"/>
</dbReference>
<dbReference type="PANTHER" id="PTHR43479">
    <property type="entry name" value="ACREF/ENVCD OPERON REPRESSOR-RELATED"/>
    <property type="match status" value="1"/>
</dbReference>
<gene>
    <name evidence="6" type="ORF">BN1095_560032</name>
    <name evidence="5" type="ORF">BN1096_740013</name>
    <name evidence="4" type="ORF">BN1097_500081</name>
</gene>
<feature type="domain" description="HTH tetR-type" evidence="3">
    <location>
        <begin position="9"/>
        <end position="69"/>
    </location>
</feature>
<keyword evidence="1 2" id="KW-0238">DNA-binding</keyword>
<name>A0A069ASV5_CLODI</name>
<dbReference type="RefSeq" id="WP_021367330.1">
    <property type="nucleotide sequence ID" value="NZ_BBYB01000097.1"/>
</dbReference>
<dbReference type="EMBL" id="LK932388">
    <property type="protein sequence ID" value="CDS85512.1"/>
    <property type="molecule type" value="Genomic_DNA"/>
</dbReference>
<dbReference type="EMBL" id="LK933249">
    <property type="protein sequence ID" value="CDT55490.1"/>
    <property type="molecule type" value="Genomic_DNA"/>
</dbReference>
<organism evidence="6">
    <name type="scientific">Clostridioides difficile</name>
    <name type="common">Peptoclostridium difficile</name>
    <dbReference type="NCBI Taxonomy" id="1496"/>
    <lineage>
        <taxon>Bacteria</taxon>
        <taxon>Bacillati</taxon>
        <taxon>Bacillota</taxon>
        <taxon>Clostridia</taxon>
        <taxon>Peptostreptococcales</taxon>
        <taxon>Peptostreptococcaceae</taxon>
        <taxon>Clostridioides</taxon>
    </lineage>
</organism>
<dbReference type="SUPFAM" id="SSF46689">
    <property type="entry name" value="Homeodomain-like"/>
    <property type="match status" value="1"/>
</dbReference>
<dbReference type="InterPro" id="IPR050624">
    <property type="entry name" value="HTH-type_Tx_Regulator"/>
</dbReference>